<accession>A0A8H7UNU6</accession>
<evidence type="ECO:0000313" key="4">
    <source>
        <dbReference type="EMBL" id="KAG2186623.1"/>
    </source>
</evidence>
<evidence type="ECO:0000256" key="2">
    <source>
        <dbReference type="SAM" id="MobiDB-lite"/>
    </source>
</evidence>
<dbReference type="AlphaFoldDB" id="A0A8H7UNU6"/>
<feature type="compositionally biased region" description="Polar residues" evidence="2">
    <location>
        <begin position="15"/>
        <end position="29"/>
    </location>
</feature>
<gene>
    <name evidence="4" type="ORF">INT44_002847</name>
</gene>
<dbReference type="EMBL" id="JAEPRA010000004">
    <property type="protein sequence ID" value="KAG2186623.1"/>
    <property type="molecule type" value="Genomic_DNA"/>
</dbReference>
<feature type="domain" description="BAR" evidence="3">
    <location>
        <begin position="54"/>
        <end position="322"/>
    </location>
</feature>
<dbReference type="Proteomes" id="UP000612746">
    <property type="component" value="Unassembled WGS sequence"/>
</dbReference>
<dbReference type="InterPro" id="IPR018859">
    <property type="entry name" value="BAR_dom-cont"/>
</dbReference>
<name>A0A8H7UNU6_9FUNG</name>
<dbReference type="InterPro" id="IPR004148">
    <property type="entry name" value="BAR_dom"/>
</dbReference>
<feature type="region of interest" description="Disordered" evidence="2">
    <location>
        <begin position="143"/>
        <end position="163"/>
    </location>
</feature>
<evidence type="ECO:0000256" key="1">
    <source>
        <dbReference type="SAM" id="Coils"/>
    </source>
</evidence>
<feature type="coiled-coil region" evidence="1">
    <location>
        <begin position="76"/>
        <end position="103"/>
    </location>
</feature>
<dbReference type="SMART" id="SM00721">
    <property type="entry name" value="BAR"/>
    <property type="match status" value="1"/>
</dbReference>
<keyword evidence="5" id="KW-1185">Reference proteome</keyword>
<dbReference type="OrthoDB" id="5549748at2759"/>
<comment type="caution">
    <text evidence="4">The sequence shown here is derived from an EMBL/GenBank/DDBJ whole genome shotgun (WGS) entry which is preliminary data.</text>
</comment>
<feature type="region of interest" description="Disordered" evidence="2">
    <location>
        <begin position="1"/>
        <end position="29"/>
    </location>
</feature>
<dbReference type="SUPFAM" id="SSF103657">
    <property type="entry name" value="BAR/IMD domain-like"/>
    <property type="match status" value="1"/>
</dbReference>
<keyword evidence="1" id="KW-0175">Coiled coil</keyword>
<sequence>MSMEPSGIKVVDAEPQTNPSASANNSGMNPNVLLNNTLDGLANFSSKINPFAQKLGKGIGQVRQFAQEKFGTAEGVTELPQEYKDLEKKVDNLRAVHNNLLKVTRVYNTHSYDYPAQIQESLAEISSSVQNQFQNLTLSPAQRAQLESQPTQVQQPPPQPKTLSHALSRASVASAEYIGAEEPLGAALFKYAAISEKVGDARVKMDDEIAAKFNQPFQATIKTSIEHALRARRAVQSARLNLDACKARERSARPDKADVARLEVEQAEDQFVAAVEEATNLMKIALENPEPLRNLADLVAAQVAFYKEAHELLAELAPEIDEMQVTQESLYRNSRNE</sequence>
<dbReference type="Pfam" id="PF10455">
    <property type="entry name" value="BAR_2"/>
    <property type="match status" value="1"/>
</dbReference>
<evidence type="ECO:0000313" key="5">
    <source>
        <dbReference type="Proteomes" id="UP000612746"/>
    </source>
</evidence>
<evidence type="ECO:0000259" key="3">
    <source>
        <dbReference type="SMART" id="SM00721"/>
    </source>
</evidence>
<dbReference type="Gene3D" id="1.20.1270.60">
    <property type="entry name" value="Arfaptin homology (AH) domain/BAR domain"/>
    <property type="match status" value="1"/>
</dbReference>
<proteinExistence type="predicted"/>
<dbReference type="GO" id="GO:0005737">
    <property type="term" value="C:cytoplasm"/>
    <property type="evidence" value="ECO:0007669"/>
    <property type="project" value="InterPro"/>
</dbReference>
<reference evidence="4" key="1">
    <citation type="submission" date="2020-12" db="EMBL/GenBank/DDBJ databases">
        <title>Metabolic potential, ecology and presence of endohyphal bacteria is reflected in genomic diversity of Mucoromycotina.</title>
        <authorList>
            <person name="Muszewska A."/>
            <person name="Okrasinska A."/>
            <person name="Steczkiewicz K."/>
            <person name="Drgas O."/>
            <person name="Orlowska M."/>
            <person name="Perlinska-Lenart U."/>
            <person name="Aleksandrzak-Piekarczyk T."/>
            <person name="Szatraj K."/>
            <person name="Zielenkiewicz U."/>
            <person name="Pilsyk S."/>
            <person name="Malc E."/>
            <person name="Mieczkowski P."/>
            <person name="Kruszewska J.S."/>
            <person name="Biernat P."/>
            <person name="Pawlowska J."/>
        </authorList>
    </citation>
    <scope>NUCLEOTIDE SEQUENCE</scope>
    <source>
        <strain evidence="4">WA0000051536</strain>
    </source>
</reference>
<organism evidence="4 5">
    <name type="scientific">Umbelopsis vinacea</name>
    <dbReference type="NCBI Taxonomy" id="44442"/>
    <lineage>
        <taxon>Eukaryota</taxon>
        <taxon>Fungi</taxon>
        <taxon>Fungi incertae sedis</taxon>
        <taxon>Mucoromycota</taxon>
        <taxon>Mucoromycotina</taxon>
        <taxon>Umbelopsidomycetes</taxon>
        <taxon>Umbelopsidales</taxon>
        <taxon>Umbelopsidaceae</taxon>
        <taxon>Umbelopsis</taxon>
    </lineage>
</organism>
<dbReference type="InterPro" id="IPR027267">
    <property type="entry name" value="AH/BAR_dom_sf"/>
</dbReference>
<protein>
    <recommendedName>
        <fullName evidence="3">BAR domain-containing protein</fullName>
    </recommendedName>
</protein>